<dbReference type="InterPro" id="IPR005269">
    <property type="entry name" value="LOG"/>
</dbReference>
<evidence type="ECO:0000256" key="1">
    <source>
        <dbReference type="ARBA" id="ARBA00000274"/>
    </source>
</evidence>
<reference evidence="4 5" key="1">
    <citation type="journal article" date="2011" name="Front. Microbiol.">
        <title>Genomic signatures of strain selection and enhancement in Bacillus atrophaeus var. globigii, a historical biowarfare simulant.</title>
        <authorList>
            <person name="Gibbons H.S."/>
            <person name="Broomall S.M."/>
            <person name="McNew L.A."/>
            <person name="Daligault H."/>
            <person name="Chapman C."/>
            <person name="Bruce D."/>
            <person name="Karavis M."/>
            <person name="Krepps M."/>
            <person name="McGregor P.A."/>
            <person name="Hong C."/>
            <person name="Park K.H."/>
            <person name="Akmal A."/>
            <person name="Feldman A."/>
            <person name="Lin J.S."/>
            <person name="Chang W.E."/>
            <person name="Higgs B.W."/>
            <person name="Demirev P."/>
            <person name="Lindquist J."/>
            <person name="Liem A."/>
            <person name="Fochler E."/>
            <person name="Read T.D."/>
            <person name="Tapia R."/>
            <person name="Johnson S."/>
            <person name="Bishop-Lilly K.A."/>
            <person name="Detter C."/>
            <person name="Han C."/>
            <person name="Sozhamannan S."/>
            <person name="Rosenzweig C.N."/>
            <person name="Skowronski E.W."/>
        </authorList>
    </citation>
    <scope>NUCLEOTIDE SEQUENCE [LARGE SCALE GENOMIC DNA]</scope>
    <source>
        <strain evidence="4 5">MLST1</strain>
    </source>
</reference>
<dbReference type="EC" id="3.2.2.n1" evidence="3"/>
<proteinExistence type="inferred from homology"/>
<evidence type="ECO:0000313" key="5">
    <source>
        <dbReference type="Proteomes" id="UP000288293"/>
    </source>
</evidence>
<dbReference type="SUPFAM" id="SSF102405">
    <property type="entry name" value="MCP/YpsA-like"/>
    <property type="match status" value="1"/>
</dbReference>
<dbReference type="Gene3D" id="3.40.50.450">
    <property type="match status" value="1"/>
</dbReference>
<comment type="catalytic activity">
    <reaction evidence="1">
        <text>AMP + H2O = D-ribose 5-phosphate + adenine</text>
        <dbReference type="Rhea" id="RHEA:20129"/>
        <dbReference type="ChEBI" id="CHEBI:15377"/>
        <dbReference type="ChEBI" id="CHEBI:16708"/>
        <dbReference type="ChEBI" id="CHEBI:78346"/>
        <dbReference type="ChEBI" id="CHEBI:456215"/>
        <dbReference type="EC" id="3.2.2.4"/>
    </reaction>
</comment>
<evidence type="ECO:0000313" key="4">
    <source>
        <dbReference type="EMBL" id="RUO26530.1"/>
    </source>
</evidence>
<dbReference type="NCBIfam" id="TIGR00730">
    <property type="entry name" value="Rossman fold protein, TIGR00730 family"/>
    <property type="match status" value="1"/>
</dbReference>
<dbReference type="PANTHER" id="PTHR31223">
    <property type="entry name" value="LOG FAMILY PROTEIN YJL055W"/>
    <property type="match status" value="1"/>
</dbReference>
<name>A0A432W8R5_9GAMM</name>
<comment type="similarity">
    <text evidence="2 3">Belongs to the LOG family.</text>
</comment>
<dbReference type="Pfam" id="PF03641">
    <property type="entry name" value="Lysine_decarbox"/>
    <property type="match status" value="1"/>
</dbReference>
<dbReference type="PANTHER" id="PTHR31223:SF70">
    <property type="entry name" value="LOG FAMILY PROTEIN YJL055W"/>
    <property type="match status" value="1"/>
</dbReference>
<dbReference type="RefSeq" id="WP_126803342.1">
    <property type="nucleotide sequence ID" value="NZ_PIPL01000001.1"/>
</dbReference>
<dbReference type="AlphaFoldDB" id="A0A432W8R5"/>
<dbReference type="EMBL" id="PIPL01000001">
    <property type="protein sequence ID" value="RUO26530.1"/>
    <property type="molecule type" value="Genomic_DNA"/>
</dbReference>
<evidence type="ECO:0000256" key="2">
    <source>
        <dbReference type="ARBA" id="ARBA00006763"/>
    </source>
</evidence>
<keyword evidence="3" id="KW-0378">Hydrolase</keyword>
<dbReference type="GO" id="GO:0009691">
    <property type="term" value="P:cytokinin biosynthetic process"/>
    <property type="evidence" value="ECO:0007669"/>
    <property type="project" value="UniProtKB-UniRule"/>
</dbReference>
<dbReference type="OrthoDB" id="9801098at2"/>
<gene>
    <name evidence="4" type="ORF">CWE09_07430</name>
</gene>
<keyword evidence="5" id="KW-1185">Reference proteome</keyword>
<comment type="caution">
    <text evidence="4">The sequence shown here is derived from an EMBL/GenBank/DDBJ whole genome shotgun (WGS) entry which is preliminary data.</text>
</comment>
<protein>
    <recommendedName>
        <fullName evidence="3">Cytokinin riboside 5'-monophosphate phosphoribohydrolase</fullName>
        <ecNumber evidence="3">3.2.2.n1</ecNumber>
    </recommendedName>
</protein>
<sequence>MKRICVYCGSSVGKRPEYIAAAHELADIMLDRGISLVYGGASVGIMGELANRMLASGGEVYGVIPEALMNKEIAHGGLTKLQVVKSMHQRKAVMADLSDGFIALPGGLGTLEEIFEVLTWAQLGFHKKPSALLNVAGYYDQLIGFLDHAVSEEFIKPVHRKLVISDTSPEQIINSMENFTAPTVGKWIDRHET</sequence>
<organism evidence="4 5">
    <name type="scientific">Aliidiomarina minuta</name>
    <dbReference type="NCBI Taxonomy" id="880057"/>
    <lineage>
        <taxon>Bacteria</taxon>
        <taxon>Pseudomonadati</taxon>
        <taxon>Pseudomonadota</taxon>
        <taxon>Gammaproteobacteria</taxon>
        <taxon>Alteromonadales</taxon>
        <taxon>Idiomarinaceae</taxon>
        <taxon>Aliidiomarina</taxon>
    </lineage>
</organism>
<dbReference type="GO" id="GO:0005829">
    <property type="term" value="C:cytosol"/>
    <property type="evidence" value="ECO:0007669"/>
    <property type="project" value="TreeGrafter"/>
</dbReference>
<evidence type="ECO:0000256" key="3">
    <source>
        <dbReference type="RuleBase" id="RU363015"/>
    </source>
</evidence>
<keyword evidence="3" id="KW-0203">Cytokinin biosynthesis</keyword>
<dbReference type="Proteomes" id="UP000288293">
    <property type="component" value="Unassembled WGS sequence"/>
</dbReference>
<dbReference type="InterPro" id="IPR031100">
    <property type="entry name" value="LOG_fam"/>
</dbReference>
<accession>A0A432W8R5</accession>
<dbReference type="GO" id="GO:0008714">
    <property type="term" value="F:AMP nucleosidase activity"/>
    <property type="evidence" value="ECO:0007669"/>
    <property type="project" value="UniProtKB-EC"/>
</dbReference>